<dbReference type="RefSeq" id="WP_260194928.1">
    <property type="nucleotide sequence ID" value="NZ_JAFFZE010000023.1"/>
</dbReference>
<name>A0ABT2JGQ3_9PSEU</name>
<evidence type="ECO:0000259" key="1">
    <source>
        <dbReference type="PROSITE" id="PS50943"/>
    </source>
</evidence>
<protein>
    <submittedName>
        <fullName evidence="2">Helix-turn-helix domain-containing protein</fullName>
    </submittedName>
</protein>
<reference evidence="2 3" key="1">
    <citation type="submission" date="2021-02" db="EMBL/GenBank/DDBJ databases">
        <title>Actinophytocola xerophila sp. nov., isolated from soil of cotton cropping field.</title>
        <authorList>
            <person name="Huang R."/>
            <person name="Chen X."/>
            <person name="Ge X."/>
            <person name="Liu W."/>
        </authorList>
    </citation>
    <scope>NUCLEOTIDE SEQUENCE [LARGE SCALE GENOMIC DNA]</scope>
    <source>
        <strain evidence="2 3">S1-96</strain>
    </source>
</reference>
<dbReference type="Pfam" id="PF19054">
    <property type="entry name" value="DUF5753"/>
    <property type="match status" value="1"/>
</dbReference>
<dbReference type="PROSITE" id="PS50943">
    <property type="entry name" value="HTH_CROC1"/>
    <property type="match status" value="1"/>
</dbReference>
<dbReference type="EMBL" id="JAFFZE010000023">
    <property type="protein sequence ID" value="MCT2587038.1"/>
    <property type="molecule type" value="Genomic_DNA"/>
</dbReference>
<dbReference type="Pfam" id="PF13560">
    <property type="entry name" value="HTH_31"/>
    <property type="match status" value="1"/>
</dbReference>
<gene>
    <name evidence="2" type="ORF">JT362_28335</name>
</gene>
<proteinExistence type="predicted"/>
<accession>A0ABT2JGQ3</accession>
<dbReference type="Proteomes" id="UP001156441">
    <property type="component" value="Unassembled WGS sequence"/>
</dbReference>
<dbReference type="InterPro" id="IPR043917">
    <property type="entry name" value="DUF5753"/>
</dbReference>
<comment type="caution">
    <text evidence="2">The sequence shown here is derived from an EMBL/GenBank/DDBJ whole genome shotgun (WGS) entry which is preliminary data.</text>
</comment>
<dbReference type="InterPro" id="IPR001387">
    <property type="entry name" value="Cro/C1-type_HTH"/>
</dbReference>
<dbReference type="Gene3D" id="1.10.260.40">
    <property type="entry name" value="lambda repressor-like DNA-binding domains"/>
    <property type="match status" value="1"/>
</dbReference>
<keyword evidence="3" id="KW-1185">Reference proteome</keyword>
<dbReference type="InterPro" id="IPR010982">
    <property type="entry name" value="Lambda_DNA-bd_dom_sf"/>
</dbReference>
<organism evidence="2 3">
    <name type="scientific">Actinophytocola gossypii</name>
    <dbReference type="NCBI Taxonomy" id="2812003"/>
    <lineage>
        <taxon>Bacteria</taxon>
        <taxon>Bacillati</taxon>
        <taxon>Actinomycetota</taxon>
        <taxon>Actinomycetes</taxon>
        <taxon>Pseudonocardiales</taxon>
        <taxon>Pseudonocardiaceae</taxon>
    </lineage>
</organism>
<dbReference type="SMART" id="SM00530">
    <property type="entry name" value="HTH_XRE"/>
    <property type="match status" value="1"/>
</dbReference>
<evidence type="ECO:0000313" key="2">
    <source>
        <dbReference type="EMBL" id="MCT2587038.1"/>
    </source>
</evidence>
<dbReference type="CDD" id="cd00093">
    <property type="entry name" value="HTH_XRE"/>
    <property type="match status" value="1"/>
</dbReference>
<sequence>MQLRRLRAELRRLREDAGLTQKVAAQSLDWSVSKLIRIETGAVQVSGADVRAMLHFYGVRDPERSDELLAITRKRDEVWWDEFRPNYGQQFLDFLDYENSATRVRQFISFAVPGLLQTEPYMRTLFEGYMNEPERVERAARIRRRRQELLAPERGKEFWFVIDEGALHRWIGGPAVAREQLEHLRVMAKQPNINIRVVPFSVGMHPGLRGSFTIFEFPSEDEDPIVNLESPHSDVLIRDDLDTTSEFVETYYELDDYTTREGELDTLIDSVVDRMRVGT</sequence>
<feature type="domain" description="HTH cro/C1-type" evidence="1">
    <location>
        <begin position="10"/>
        <end position="65"/>
    </location>
</feature>
<evidence type="ECO:0000313" key="3">
    <source>
        <dbReference type="Proteomes" id="UP001156441"/>
    </source>
</evidence>
<dbReference type="SUPFAM" id="SSF47413">
    <property type="entry name" value="lambda repressor-like DNA-binding domains"/>
    <property type="match status" value="1"/>
</dbReference>